<accession>A0A645I1A7</accession>
<organism evidence="1">
    <name type="scientific">bioreactor metagenome</name>
    <dbReference type="NCBI Taxonomy" id="1076179"/>
    <lineage>
        <taxon>unclassified sequences</taxon>
        <taxon>metagenomes</taxon>
        <taxon>ecological metagenomes</taxon>
    </lineage>
</organism>
<gene>
    <name evidence="1" type="ORF">SDC9_192097</name>
</gene>
<protein>
    <submittedName>
        <fullName evidence="1">Uncharacterized protein</fullName>
    </submittedName>
</protein>
<reference evidence="1" key="1">
    <citation type="submission" date="2019-08" db="EMBL/GenBank/DDBJ databases">
        <authorList>
            <person name="Kucharzyk K."/>
            <person name="Murdoch R.W."/>
            <person name="Higgins S."/>
            <person name="Loffler F."/>
        </authorList>
    </citation>
    <scope>NUCLEOTIDE SEQUENCE</scope>
</reference>
<name>A0A645I1A7_9ZZZZ</name>
<evidence type="ECO:0000313" key="1">
    <source>
        <dbReference type="EMBL" id="MPN44532.1"/>
    </source>
</evidence>
<dbReference type="EMBL" id="VSSQ01103719">
    <property type="protein sequence ID" value="MPN44532.1"/>
    <property type="molecule type" value="Genomic_DNA"/>
</dbReference>
<dbReference type="AlphaFoldDB" id="A0A645I1A7"/>
<sequence length="43" mass="4638">MHGGNALCILADANGGNYGSDAGSDILTHDYWYRHSEGYAARH</sequence>
<proteinExistence type="predicted"/>
<comment type="caution">
    <text evidence="1">The sequence shown here is derived from an EMBL/GenBank/DDBJ whole genome shotgun (WGS) entry which is preliminary data.</text>
</comment>